<dbReference type="InterPro" id="IPR048328">
    <property type="entry name" value="Dyp_perox_C"/>
</dbReference>
<keyword evidence="6" id="KW-0560">Oxidoreductase</keyword>
<keyword evidence="3" id="KW-0349">Heme</keyword>
<keyword evidence="2" id="KW-0575">Peroxidase</keyword>
<evidence type="ECO:0000313" key="12">
    <source>
        <dbReference type="EMBL" id="GAA4619125.1"/>
    </source>
</evidence>
<protein>
    <submittedName>
        <fullName evidence="12">Iron uptake transporter deferrochelatase/peroxidase subunit</fullName>
    </submittedName>
</protein>
<keyword evidence="5" id="KW-0732">Signal</keyword>
<feature type="domain" description="Dyp-type peroxidase N-terminal" evidence="10">
    <location>
        <begin position="95"/>
        <end position="250"/>
    </location>
</feature>
<evidence type="ECO:0000256" key="1">
    <source>
        <dbReference type="ARBA" id="ARBA00001970"/>
    </source>
</evidence>
<dbReference type="EMBL" id="BAABHJ010000040">
    <property type="protein sequence ID" value="GAA4619125.1"/>
    <property type="molecule type" value="Genomic_DNA"/>
</dbReference>
<dbReference type="Pfam" id="PF04261">
    <property type="entry name" value="Dyp_perox_N"/>
    <property type="match status" value="1"/>
</dbReference>
<dbReference type="SUPFAM" id="SSF54909">
    <property type="entry name" value="Dimeric alpha+beta barrel"/>
    <property type="match status" value="1"/>
</dbReference>
<evidence type="ECO:0000256" key="7">
    <source>
        <dbReference type="ARBA" id="ARBA00023004"/>
    </source>
</evidence>
<dbReference type="InterPro" id="IPR006314">
    <property type="entry name" value="Dyp_peroxidase"/>
</dbReference>
<keyword evidence="4" id="KW-0479">Metal-binding</keyword>
<keyword evidence="13" id="KW-1185">Reference proteome</keyword>
<evidence type="ECO:0000256" key="2">
    <source>
        <dbReference type="ARBA" id="ARBA00022559"/>
    </source>
</evidence>
<comment type="caution">
    <text evidence="12">The sequence shown here is derived from an EMBL/GenBank/DDBJ whole genome shotgun (WGS) entry which is preliminary data.</text>
</comment>
<comment type="similarity">
    <text evidence="8">Belongs to the DyP-type peroxidase family.</text>
</comment>
<gene>
    <name evidence="12" type="primary">efeB_3</name>
    <name evidence="12" type="ORF">GCM10023195_86370</name>
</gene>
<evidence type="ECO:0000256" key="3">
    <source>
        <dbReference type="ARBA" id="ARBA00022617"/>
    </source>
</evidence>
<dbReference type="Pfam" id="PF20628">
    <property type="entry name" value="Dyp_perox_C"/>
    <property type="match status" value="1"/>
</dbReference>
<evidence type="ECO:0000256" key="6">
    <source>
        <dbReference type="ARBA" id="ARBA00023002"/>
    </source>
</evidence>
<accession>A0ABP8U2V5</accession>
<evidence type="ECO:0000256" key="8">
    <source>
        <dbReference type="ARBA" id="ARBA00025737"/>
    </source>
</evidence>
<feature type="region of interest" description="Disordered" evidence="9">
    <location>
        <begin position="58"/>
        <end position="85"/>
    </location>
</feature>
<dbReference type="InterPro" id="IPR011008">
    <property type="entry name" value="Dimeric_a/b-barrel"/>
</dbReference>
<proteinExistence type="inferred from homology"/>
<dbReference type="Proteomes" id="UP001500212">
    <property type="component" value="Unassembled WGS sequence"/>
</dbReference>
<dbReference type="PANTHER" id="PTHR30521:SF4">
    <property type="entry name" value="DEFERROCHELATASE"/>
    <property type="match status" value="1"/>
</dbReference>
<evidence type="ECO:0000256" key="5">
    <source>
        <dbReference type="ARBA" id="ARBA00022729"/>
    </source>
</evidence>
<keyword evidence="7" id="KW-0408">Iron</keyword>
<evidence type="ECO:0000259" key="10">
    <source>
        <dbReference type="Pfam" id="PF04261"/>
    </source>
</evidence>
<evidence type="ECO:0000256" key="9">
    <source>
        <dbReference type="SAM" id="MobiDB-lite"/>
    </source>
</evidence>
<comment type="cofactor">
    <cofactor evidence="1">
        <name>heme b</name>
        <dbReference type="ChEBI" id="CHEBI:60344"/>
    </cofactor>
</comment>
<dbReference type="PROSITE" id="PS51404">
    <property type="entry name" value="DYP_PEROXIDASE"/>
    <property type="match status" value="1"/>
</dbReference>
<sequence length="459" mass="49568">MPAGAFTYHQDCFRERFWGSDMAGQTSPVPEDSWGGGGCPVGFGRRSFLQGIAGAGLVATGRQPSPPPGGDQKRGPGYPGEPGNDAAVPFYGEHQAGITTPSPDARQAAGNFVAFDVTADNRKELTDLFRTLTARAAFLTAGGTAPTAPPGSPQPDDGVMGPRIPADALTITVGVGADLFNDRYGLAARKPVQLVTMTPFHHDDLNPALSNGDLLIQLCAGSRDTAIHALLEIIFHTKGAMRPRWSINGMHSPPRPVGASRDFFGFKDGIANPDPTSTDQMNQWVWVQPDTDEPAWTAGGTYQVVRIVHFDVEKWQGVPLAQQERIFGRRKVSGAPMYALDPGAPDTLDPVYTNDPKGLITPLNAHIRLANPQTPQTTATSTILRRSYEYQHSPETGGAPDVGHAFCCFQRHLDTYIAMQTRLEDELLVPYITPKGGGYFFALPGVSDRQDYYARRLLA</sequence>
<evidence type="ECO:0000313" key="13">
    <source>
        <dbReference type="Proteomes" id="UP001500212"/>
    </source>
</evidence>
<dbReference type="NCBIfam" id="TIGR01413">
    <property type="entry name" value="Dyp_perox_fam"/>
    <property type="match status" value="1"/>
</dbReference>
<feature type="domain" description="Dyp-type peroxidase C-terminal" evidence="11">
    <location>
        <begin position="260"/>
        <end position="446"/>
    </location>
</feature>
<dbReference type="PANTHER" id="PTHR30521">
    <property type="entry name" value="DEFERROCHELATASE/PEROXIDASE"/>
    <property type="match status" value="1"/>
</dbReference>
<organism evidence="12 13">
    <name type="scientific">Actinoallomurus liliacearum</name>
    <dbReference type="NCBI Taxonomy" id="1080073"/>
    <lineage>
        <taxon>Bacteria</taxon>
        <taxon>Bacillati</taxon>
        <taxon>Actinomycetota</taxon>
        <taxon>Actinomycetes</taxon>
        <taxon>Streptosporangiales</taxon>
        <taxon>Thermomonosporaceae</taxon>
        <taxon>Actinoallomurus</taxon>
    </lineage>
</organism>
<evidence type="ECO:0000259" key="11">
    <source>
        <dbReference type="Pfam" id="PF20628"/>
    </source>
</evidence>
<name>A0ABP8U2V5_9ACTN</name>
<reference evidence="13" key="1">
    <citation type="journal article" date="2019" name="Int. J. Syst. Evol. Microbiol.">
        <title>The Global Catalogue of Microorganisms (GCM) 10K type strain sequencing project: providing services to taxonomists for standard genome sequencing and annotation.</title>
        <authorList>
            <consortium name="The Broad Institute Genomics Platform"/>
            <consortium name="The Broad Institute Genome Sequencing Center for Infectious Disease"/>
            <person name="Wu L."/>
            <person name="Ma J."/>
        </authorList>
    </citation>
    <scope>NUCLEOTIDE SEQUENCE [LARGE SCALE GENOMIC DNA]</scope>
    <source>
        <strain evidence="13">JCM 17938</strain>
    </source>
</reference>
<evidence type="ECO:0000256" key="4">
    <source>
        <dbReference type="ARBA" id="ARBA00022723"/>
    </source>
</evidence>
<dbReference type="InterPro" id="IPR048327">
    <property type="entry name" value="Dyp_perox_N"/>
</dbReference>